<dbReference type="Proteomes" id="UP000887563">
    <property type="component" value="Unplaced"/>
</dbReference>
<dbReference type="WBParaSite" id="Minc3s00482g13093">
    <property type="protein sequence ID" value="Minc3s00482g13093"/>
    <property type="gene ID" value="Minc3s00482g13093"/>
</dbReference>
<keyword evidence="1" id="KW-1185">Reference proteome</keyword>
<protein>
    <submittedName>
        <fullName evidence="2">Candidate secreted effector</fullName>
    </submittedName>
</protein>
<name>A0A914LK68_MELIC</name>
<sequence length="65" mass="7636">MVFVIAINFVHVGWSYLKWKMKHIFIISAIKTTFLHYGCIFTKCIISTRNASQHSITKMFLKQIT</sequence>
<accession>A0A914LK68</accession>
<evidence type="ECO:0000313" key="1">
    <source>
        <dbReference type="Proteomes" id="UP000887563"/>
    </source>
</evidence>
<reference evidence="2" key="1">
    <citation type="submission" date="2022-11" db="UniProtKB">
        <authorList>
            <consortium name="WormBaseParasite"/>
        </authorList>
    </citation>
    <scope>IDENTIFICATION</scope>
</reference>
<evidence type="ECO:0000313" key="2">
    <source>
        <dbReference type="WBParaSite" id="Minc3s00482g13093"/>
    </source>
</evidence>
<dbReference type="AlphaFoldDB" id="A0A914LK68"/>
<organism evidence="1 2">
    <name type="scientific">Meloidogyne incognita</name>
    <name type="common">Southern root-knot nematode worm</name>
    <name type="synonym">Oxyuris incognita</name>
    <dbReference type="NCBI Taxonomy" id="6306"/>
    <lineage>
        <taxon>Eukaryota</taxon>
        <taxon>Metazoa</taxon>
        <taxon>Ecdysozoa</taxon>
        <taxon>Nematoda</taxon>
        <taxon>Chromadorea</taxon>
        <taxon>Rhabditida</taxon>
        <taxon>Tylenchina</taxon>
        <taxon>Tylenchomorpha</taxon>
        <taxon>Tylenchoidea</taxon>
        <taxon>Meloidogynidae</taxon>
        <taxon>Meloidogyninae</taxon>
        <taxon>Meloidogyne</taxon>
        <taxon>Meloidogyne incognita group</taxon>
    </lineage>
</organism>
<proteinExistence type="predicted"/>